<keyword evidence="3" id="KW-0479">Metal-binding</keyword>
<dbReference type="GO" id="GO:0031419">
    <property type="term" value="F:cobalamin binding"/>
    <property type="evidence" value="ECO:0007669"/>
    <property type="project" value="InterPro"/>
</dbReference>
<evidence type="ECO:0000256" key="1">
    <source>
        <dbReference type="ARBA" id="ARBA00001966"/>
    </source>
</evidence>
<evidence type="ECO:0000313" key="8">
    <source>
        <dbReference type="EMBL" id="VGO14405.1"/>
    </source>
</evidence>
<evidence type="ECO:0000259" key="6">
    <source>
        <dbReference type="PROSITE" id="PS51332"/>
    </source>
</evidence>
<keyword evidence="4" id="KW-0408">Iron</keyword>
<proteinExistence type="predicted"/>
<dbReference type="Gene3D" id="3.40.50.280">
    <property type="entry name" value="Cobalamin-binding domain"/>
    <property type="match status" value="1"/>
</dbReference>
<dbReference type="PROSITE" id="PS51918">
    <property type="entry name" value="RADICAL_SAM"/>
    <property type="match status" value="1"/>
</dbReference>
<dbReference type="SFLD" id="SFLDG01082">
    <property type="entry name" value="B12-binding_domain_containing"/>
    <property type="match status" value="1"/>
</dbReference>
<dbReference type="PANTHER" id="PTHR43409">
    <property type="entry name" value="ANAEROBIC MAGNESIUM-PROTOPORPHYRIN IX MONOMETHYL ESTER CYCLASE-RELATED"/>
    <property type="match status" value="1"/>
</dbReference>
<dbReference type="InterPro" id="IPR058240">
    <property type="entry name" value="rSAM_sf"/>
</dbReference>
<dbReference type="CDD" id="cd01335">
    <property type="entry name" value="Radical_SAM"/>
    <property type="match status" value="1"/>
</dbReference>
<dbReference type="InterPro" id="IPR051198">
    <property type="entry name" value="BchE-like"/>
</dbReference>
<dbReference type="InterPro" id="IPR007197">
    <property type="entry name" value="rSAM"/>
</dbReference>
<evidence type="ECO:0000313" key="9">
    <source>
        <dbReference type="Proteomes" id="UP000366872"/>
    </source>
</evidence>
<dbReference type="InterPro" id="IPR006158">
    <property type="entry name" value="Cobalamin-bd"/>
</dbReference>
<dbReference type="Pfam" id="PF04055">
    <property type="entry name" value="Radical_SAM"/>
    <property type="match status" value="1"/>
</dbReference>
<dbReference type="AlphaFoldDB" id="A0A6C2U3G1"/>
<dbReference type="PANTHER" id="PTHR43409:SF16">
    <property type="entry name" value="SLR0320 PROTEIN"/>
    <property type="match status" value="1"/>
</dbReference>
<dbReference type="Gene3D" id="3.80.30.20">
    <property type="entry name" value="tm_1862 like domain"/>
    <property type="match status" value="1"/>
</dbReference>
<accession>A0A6C2U3G1</accession>
<evidence type="ECO:0000256" key="2">
    <source>
        <dbReference type="ARBA" id="ARBA00022691"/>
    </source>
</evidence>
<keyword evidence="5" id="KW-0411">Iron-sulfur</keyword>
<reference evidence="8 9" key="1">
    <citation type="submission" date="2019-04" db="EMBL/GenBank/DDBJ databases">
        <authorList>
            <person name="Van Vliet M D."/>
        </authorList>
    </citation>
    <scope>NUCLEOTIDE SEQUENCE [LARGE SCALE GENOMIC DNA]</scope>
    <source>
        <strain evidence="8 9">F1</strain>
    </source>
</reference>
<dbReference type="Proteomes" id="UP000366872">
    <property type="component" value="Unassembled WGS sequence"/>
</dbReference>
<dbReference type="GO" id="GO:0003824">
    <property type="term" value="F:catalytic activity"/>
    <property type="evidence" value="ECO:0007669"/>
    <property type="project" value="InterPro"/>
</dbReference>
<evidence type="ECO:0000256" key="4">
    <source>
        <dbReference type="ARBA" id="ARBA00023004"/>
    </source>
</evidence>
<feature type="domain" description="Radical SAM core" evidence="7">
    <location>
        <begin position="213"/>
        <end position="451"/>
    </location>
</feature>
<sequence length="592" mass="65682">MKRGIYRPNAANTRKKTAFRFVSPRCALYVPGMAKTHILYLQLPLLDNDTQTDRENFPFAGAYLDHALRRSPEDGFHTSAFAPTEWDELDTHRLADAILATRVDILACTLYLWNIERTLRLAALLKTARPAIKIVAGGPETAKEHPLLSNAALDAVVTGEGEAVFPALLHAWRTGKPIDFETLCHDGQWGSAPPPSVELAAAQPAEETIMQCVQNRPVVYLETVRGCPLTCSYCRYYQLHTGLRMLTIPQVIARVRRFRELGAKEIRFVDPTFNARPKFTALLAALAEVNPDRHLAFFAEIRSDTLTTEQALLMRAANFTAVEVGVQSIDPQVLENVSRPTRLEKTGAGIRALCDAGVHVVLDIMYGLPGQHPDEVRRSLDWGLAFGDAVQVQCMQTLVLPGTVLRSQAAQWGFRHGALPPYGIRQTDHLSPEGIRDIEILLDEHPNLPADPVTPRFCAQRLSGLFHEQCRMGTEQLGNPVPGKTNRRALLICGADLFSHRAAIAGLINRAITAEPDGLWQFVLVPEFEEPLNLIEELAAAIRNHPPHLLDRFASADAFGLTVSRRLYVRANRSFSSGWKSAAEELLRESFG</sequence>
<dbReference type="InterPro" id="IPR023404">
    <property type="entry name" value="rSAM_horseshoe"/>
</dbReference>
<feature type="domain" description="B12-binding" evidence="6">
    <location>
        <begin position="42"/>
        <end position="179"/>
    </location>
</feature>
<keyword evidence="2" id="KW-0949">S-adenosyl-L-methionine</keyword>
<comment type="cofactor">
    <cofactor evidence="1">
        <name>[4Fe-4S] cluster</name>
        <dbReference type="ChEBI" id="CHEBI:49883"/>
    </cofactor>
</comment>
<dbReference type="SFLD" id="SFLDS00029">
    <property type="entry name" value="Radical_SAM"/>
    <property type="match status" value="1"/>
</dbReference>
<dbReference type="InterPro" id="IPR006638">
    <property type="entry name" value="Elp3/MiaA/NifB-like_rSAM"/>
</dbReference>
<gene>
    <name evidence="8" type="ORF">PDESU_02966</name>
</gene>
<dbReference type="EMBL" id="CAAHFG010000001">
    <property type="protein sequence ID" value="VGO14405.1"/>
    <property type="molecule type" value="Genomic_DNA"/>
</dbReference>
<name>A0A6C2U3G1_PONDE</name>
<dbReference type="Pfam" id="PF02310">
    <property type="entry name" value="B12-binding"/>
    <property type="match status" value="1"/>
</dbReference>
<dbReference type="GO" id="GO:0005829">
    <property type="term" value="C:cytosol"/>
    <property type="evidence" value="ECO:0007669"/>
    <property type="project" value="TreeGrafter"/>
</dbReference>
<evidence type="ECO:0000256" key="5">
    <source>
        <dbReference type="ARBA" id="ARBA00023014"/>
    </source>
</evidence>
<dbReference type="GO" id="GO:0051536">
    <property type="term" value="F:iron-sulfur cluster binding"/>
    <property type="evidence" value="ECO:0007669"/>
    <property type="project" value="UniProtKB-KW"/>
</dbReference>
<dbReference type="GO" id="GO:0046872">
    <property type="term" value="F:metal ion binding"/>
    <property type="evidence" value="ECO:0007669"/>
    <property type="project" value="UniProtKB-KW"/>
</dbReference>
<dbReference type="SMART" id="SM00729">
    <property type="entry name" value="Elp3"/>
    <property type="match status" value="1"/>
</dbReference>
<dbReference type="PROSITE" id="PS51332">
    <property type="entry name" value="B12_BINDING"/>
    <property type="match status" value="1"/>
</dbReference>
<protein>
    <submittedName>
        <fullName evidence="8">Uncharacterized protein</fullName>
    </submittedName>
</protein>
<evidence type="ECO:0000259" key="7">
    <source>
        <dbReference type="PROSITE" id="PS51918"/>
    </source>
</evidence>
<dbReference type="SUPFAM" id="SSF102114">
    <property type="entry name" value="Radical SAM enzymes"/>
    <property type="match status" value="1"/>
</dbReference>
<keyword evidence="9" id="KW-1185">Reference proteome</keyword>
<organism evidence="8 9">
    <name type="scientific">Pontiella desulfatans</name>
    <dbReference type="NCBI Taxonomy" id="2750659"/>
    <lineage>
        <taxon>Bacteria</taxon>
        <taxon>Pseudomonadati</taxon>
        <taxon>Kiritimatiellota</taxon>
        <taxon>Kiritimatiellia</taxon>
        <taxon>Kiritimatiellales</taxon>
        <taxon>Pontiellaceae</taxon>
        <taxon>Pontiella</taxon>
    </lineage>
</organism>
<evidence type="ECO:0000256" key="3">
    <source>
        <dbReference type="ARBA" id="ARBA00022723"/>
    </source>
</evidence>